<dbReference type="VEuPathDB" id="TrichDB:TVAGG3_0365960"/>
<accession>A2E617</accession>
<dbReference type="GO" id="GO:0005634">
    <property type="term" value="C:nucleus"/>
    <property type="evidence" value="ECO:0000318"/>
    <property type="project" value="GO_Central"/>
</dbReference>
<dbReference type="InParanoid" id="A2E617"/>
<organism evidence="3 4">
    <name type="scientific">Trichomonas vaginalis (strain ATCC PRA-98 / G3)</name>
    <dbReference type="NCBI Taxonomy" id="412133"/>
    <lineage>
        <taxon>Eukaryota</taxon>
        <taxon>Metamonada</taxon>
        <taxon>Parabasalia</taxon>
        <taxon>Trichomonadida</taxon>
        <taxon>Trichomonadidae</taxon>
        <taxon>Trichomonas</taxon>
    </lineage>
</organism>
<feature type="domain" description="Myb-like" evidence="1">
    <location>
        <begin position="31"/>
        <end position="79"/>
    </location>
</feature>
<dbReference type="RefSeq" id="XP_001324082.1">
    <property type="nucleotide sequence ID" value="XM_001324047.1"/>
</dbReference>
<feature type="domain" description="HTH myb-type" evidence="2">
    <location>
        <begin position="80"/>
        <end position="134"/>
    </location>
</feature>
<dbReference type="SMART" id="SM00717">
    <property type="entry name" value="SANT"/>
    <property type="match status" value="2"/>
</dbReference>
<dbReference type="SUPFAM" id="SSF46689">
    <property type="entry name" value="Homeodomain-like"/>
    <property type="match status" value="1"/>
</dbReference>
<keyword evidence="3" id="KW-0238">DNA-binding</keyword>
<evidence type="ECO:0000259" key="2">
    <source>
        <dbReference type="PROSITE" id="PS51294"/>
    </source>
</evidence>
<dbReference type="VEuPathDB" id="TrichDB:TVAG_362390"/>
<proteinExistence type="predicted"/>
<name>A2E617_TRIV3</name>
<reference evidence="3" key="1">
    <citation type="submission" date="2006-10" db="EMBL/GenBank/DDBJ databases">
        <authorList>
            <person name="Amadeo P."/>
            <person name="Zhao Q."/>
            <person name="Wortman J."/>
            <person name="Fraser-Liggett C."/>
            <person name="Carlton J."/>
        </authorList>
    </citation>
    <scope>NUCLEOTIDE SEQUENCE</scope>
    <source>
        <strain evidence="3">G3</strain>
    </source>
</reference>
<dbReference type="InterPro" id="IPR050560">
    <property type="entry name" value="MYB_TF"/>
</dbReference>
<feature type="domain" description="Myb-like" evidence="1">
    <location>
        <begin position="80"/>
        <end position="130"/>
    </location>
</feature>
<dbReference type="PANTHER" id="PTHR45614:SF253">
    <property type="entry name" value="CHROMOSOME UNDETERMINED SCAFFOLD_38, WHOLE GENOME SHOTGUN SEQUENCE"/>
    <property type="match status" value="1"/>
</dbReference>
<dbReference type="PROSITE" id="PS50090">
    <property type="entry name" value="MYB_LIKE"/>
    <property type="match status" value="2"/>
</dbReference>
<dbReference type="CDD" id="cd00167">
    <property type="entry name" value="SANT"/>
    <property type="match status" value="2"/>
</dbReference>
<dbReference type="KEGG" id="tva:4769827"/>
<evidence type="ECO:0000313" key="4">
    <source>
        <dbReference type="Proteomes" id="UP000001542"/>
    </source>
</evidence>
<keyword evidence="4" id="KW-1185">Reference proteome</keyword>
<reference evidence="3" key="2">
    <citation type="journal article" date="2007" name="Science">
        <title>Draft genome sequence of the sexually transmitted pathogen Trichomonas vaginalis.</title>
        <authorList>
            <person name="Carlton J.M."/>
            <person name="Hirt R.P."/>
            <person name="Silva J.C."/>
            <person name="Delcher A.L."/>
            <person name="Schatz M."/>
            <person name="Zhao Q."/>
            <person name="Wortman J.R."/>
            <person name="Bidwell S.L."/>
            <person name="Alsmark U.C.M."/>
            <person name="Besteiro S."/>
            <person name="Sicheritz-Ponten T."/>
            <person name="Noel C.J."/>
            <person name="Dacks J.B."/>
            <person name="Foster P.G."/>
            <person name="Simillion C."/>
            <person name="Van de Peer Y."/>
            <person name="Miranda-Saavedra D."/>
            <person name="Barton G.J."/>
            <person name="Westrop G.D."/>
            <person name="Mueller S."/>
            <person name="Dessi D."/>
            <person name="Fiori P.L."/>
            <person name="Ren Q."/>
            <person name="Paulsen I."/>
            <person name="Zhang H."/>
            <person name="Bastida-Corcuera F.D."/>
            <person name="Simoes-Barbosa A."/>
            <person name="Brown M.T."/>
            <person name="Hayes R.D."/>
            <person name="Mukherjee M."/>
            <person name="Okumura C.Y."/>
            <person name="Schneider R."/>
            <person name="Smith A.J."/>
            <person name="Vanacova S."/>
            <person name="Villalvazo M."/>
            <person name="Haas B.J."/>
            <person name="Pertea M."/>
            <person name="Feldblyum T.V."/>
            <person name="Utterback T.R."/>
            <person name="Shu C.L."/>
            <person name="Osoegawa K."/>
            <person name="de Jong P.J."/>
            <person name="Hrdy I."/>
            <person name="Horvathova L."/>
            <person name="Zubacova Z."/>
            <person name="Dolezal P."/>
            <person name="Malik S.B."/>
            <person name="Logsdon J.M. Jr."/>
            <person name="Henze K."/>
            <person name="Gupta A."/>
            <person name="Wang C.C."/>
            <person name="Dunne R.L."/>
            <person name="Upcroft J.A."/>
            <person name="Upcroft P."/>
            <person name="White O."/>
            <person name="Salzberg S.L."/>
            <person name="Tang P."/>
            <person name="Chiu C.-H."/>
            <person name="Lee Y.-S."/>
            <person name="Embley T.M."/>
            <person name="Coombs G.H."/>
            <person name="Mottram J.C."/>
            <person name="Tachezy J."/>
            <person name="Fraser-Liggett C.M."/>
            <person name="Johnson P.J."/>
        </authorList>
    </citation>
    <scope>NUCLEOTIDE SEQUENCE [LARGE SCALE GENOMIC DNA]</scope>
    <source>
        <strain evidence="3">G3</strain>
    </source>
</reference>
<dbReference type="InterPro" id="IPR001005">
    <property type="entry name" value="SANT/Myb"/>
</dbReference>
<gene>
    <name evidence="3" type="ORF">TVAG_362390</name>
</gene>
<dbReference type="GO" id="GO:0000981">
    <property type="term" value="F:DNA-binding transcription factor activity, RNA polymerase II-specific"/>
    <property type="evidence" value="ECO:0000318"/>
    <property type="project" value="GO_Central"/>
</dbReference>
<dbReference type="eggNOG" id="KOG0048">
    <property type="taxonomic scope" value="Eukaryota"/>
</dbReference>
<dbReference type="AlphaFoldDB" id="A2E617"/>
<dbReference type="STRING" id="5722.A2E617"/>
<dbReference type="OrthoDB" id="2143914at2759"/>
<dbReference type="SMR" id="A2E617"/>
<dbReference type="Proteomes" id="UP000001542">
    <property type="component" value="Unassembled WGS sequence"/>
</dbReference>
<dbReference type="PANTHER" id="PTHR45614">
    <property type="entry name" value="MYB PROTEIN-RELATED"/>
    <property type="match status" value="1"/>
</dbReference>
<dbReference type="InterPro" id="IPR017930">
    <property type="entry name" value="Myb_dom"/>
</dbReference>
<dbReference type="EMBL" id="DS113311">
    <property type="protein sequence ID" value="EAY11859.1"/>
    <property type="molecule type" value="Genomic_DNA"/>
</dbReference>
<evidence type="ECO:0000313" key="3">
    <source>
        <dbReference type="EMBL" id="EAY11859.1"/>
    </source>
</evidence>
<dbReference type="Pfam" id="PF00249">
    <property type="entry name" value="Myb_DNA-binding"/>
    <property type="match status" value="2"/>
</dbReference>
<dbReference type="InterPro" id="IPR009057">
    <property type="entry name" value="Homeodomain-like_sf"/>
</dbReference>
<dbReference type="GO" id="GO:0000978">
    <property type="term" value="F:RNA polymerase II cis-regulatory region sequence-specific DNA binding"/>
    <property type="evidence" value="ECO:0000318"/>
    <property type="project" value="GO_Central"/>
</dbReference>
<dbReference type="Gene3D" id="1.10.10.60">
    <property type="entry name" value="Homeodomain-like"/>
    <property type="match status" value="2"/>
</dbReference>
<protein>
    <submittedName>
        <fullName evidence="3">Myb-like DNA-binding domain containing protein</fullName>
    </submittedName>
</protein>
<dbReference type="GO" id="GO:0006355">
    <property type="term" value="P:regulation of DNA-templated transcription"/>
    <property type="evidence" value="ECO:0000318"/>
    <property type="project" value="GO_Central"/>
</dbReference>
<evidence type="ECO:0000259" key="1">
    <source>
        <dbReference type="PROSITE" id="PS50090"/>
    </source>
</evidence>
<dbReference type="PROSITE" id="PS51294">
    <property type="entry name" value="HTH_MYB"/>
    <property type="match status" value="1"/>
</dbReference>
<sequence>MRTAKLSDGYSVSSSEDDFDEDLIKKKHIMFTSEDDEKLKNIVEEYYLNDLKKINWTFVSSLMSNKNRRQCKDRYINYLRDGLNYGKFTKEENYLLLCKVEEFGNKWKMIAKFFKNRTDVMIKAQYRKLMRRHATIDNVIFINVDTHRRAKYQRKHFKENKSQQKTEIPNKNDEILNELEFDDEFLIDKYFQDPKIEEFSIF</sequence>